<proteinExistence type="predicted"/>
<comment type="caution">
    <text evidence="2">The sequence shown here is derived from an EMBL/GenBank/DDBJ whole genome shotgun (WGS) entry which is preliminary data.</text>
</comment>
<evidence type="ECO:0000313" key="3">
    <source>
        <dbReference type="Proteomes" id="UP000499080"/>
    </source>
</evidence>
<keyword evidence="3" id="KW-1185">Reference proteome</keyword>
<accession>A0A4Y2BMP4</accession>
<dbReference type="EMBL" id="BGPR01000090">
    <property type="protein sequence ID" value="GBL92977.1"/>
    <property type="molecule type" value="Genomic_DNA"/>
</dbReference>
<reference evidence="2 3" key="1">
    <citation type="journal article" date="2019" name="Sci. Rep.">
        <title>Orb-weaving spider Araneus ventricosus genome elucidates the spidroin gene catalogue.</title>
        <authorList>
            <person name="Kono N."/>
            <person name="Nakamura H."/>
            <person name="Ohtoshi R."/>
            <person name="Moran D.A.P."/>
            <person name="Shinohara A."/>
            <person name="Yoshida Y."/>
            <person name="Fujiwara M."/>
            <person name="Mori M."/>
            <person name="Tomita M."/>
            <person name="Arakawa K."/>
        </authorList>
    </citation>
    <scope>NUCLEOTIDE SEQUENCE [LARGE SCALE GENOMIC DNA]</scope>
</reference>
<evidence type="ECO:0000256" key="1">
    <source>
        <dbReference type="SAM" id="MobiDB-lite"/>
    </source>
</evidence>
<feature type="compositionally biased region" description="Basic and acidic residues" evidence="1">
    <location>
        <begin position="9"/>
        <end position="21"/>
    </location>
</feature>
<feature type="region of interest" description="Disordered" evidence="1">
    <location>
        <begin position="1"/>
        <end position="47"/>
    </location>
</feature>
<gene>
    <name evidence="2" type="ORF">AVEN_54619_1</name>
</gene>
<name>A0A4Y2BMP4_ARAVE</name>
<sequence>MKLVPSELHYVESKSPPEIRLRWPSGKAPASESGVPGSKPDSTEDPSCIRHVAREIIRKGQTPSRCCCVEAWREGRCSKSRGTSQNSPCVASKRDVSITKLNSSGNP</sequence>
<evidence type="ECO:0000313" key="2">
    <source>
        <dbReference type="EMBL" id="GBL92977.1"/>
    </source>
</evidence>
<dbReference type="AlphaFoldDB" id="A0A4Y2BMP4"/>
<protein>
    <submittedName>
        <fullName evidence="2">Uncharacterized protein</fullName>
    </submittedName>
</protein>
<organism evidence="2 3">
    <name type="scientific">Araneus ventricosus</name>
    <name type="common">Orbweaver spider</name>
    <name type="synonym">Epeira ventricosa</name>
    <dbReference type="NCBI Taxonomy" id="182803"/>
    <lineage>
        <taxon>Eukaryota</taxon>
        <taxon>Metazoa</taxon>
        <taxon>Ecdysozoa</taxon>
        <taxon>Arthropoda</taxon>
        <taxon>Chelicerata</taxon>
        <taxon>Arachnida</taxon>
        <taxon>Araneae</taxon>
        <taxon>Araneomorphae</taxon>
        <taxon>Entelegynae</taxon>
        <taxon>Araneoidea</taxon>
        <taxon>Araneidae</taxon>
        <taxon>Araneus</taxon>
    </lineage>
</organism>
<dbReference type="Proteomes" id="UP000499080">
    <property type="component" value="Unassembled WGS sequence"/>
</dbReference>